<evidence type="ECO:0000313" key="2">
    <source>
        <dbReference type="Proteomes" id="UP000069443"/>
    </source>
</evidence>
<dbReference type="Proteomes" id="UP000069443">
    <property type="component" value="Unassembled WGS sequence"/>
</dbReference>
<proteinExistence type="predicted"/>
<dbReference type="AlphaFoldDB" id="A0A100WAB5"/>
<comment type="caution">
    <text evidence="1">The sequence shown here is derived from an EMBL/GenBank/DDBJ whole genome shotgun (WGS) entry which is preliminary data.</text>
</comment>
<reference evidence="2" key="2">
    <citation type="submission" date="2016-02" db="EMBL/GenBank/DDBJ databases">
        <title>Draft genome sequence of five rapidly growing Mycobacterium species.</title>
        <authorList>
            <person name="Katahira K."/>
            <person name="Gotou Y."/>
            <person name="Iida K."/>
            <person name="Ogura Y."/>
            <person name="Hayashi T."/>
        </authorList>
    </citation>
    <scope>NUCLEOTIDE SEQUENCE [LARGE SCALE GENOMIC DNA]</scope>
    <source>
        <strain evidence="2">JCM15298</strain>
    </source>
</reference>
<name>A0A100WAB5_MYCCR</name>
<reference evidence="2" key="1">
    <citation type="journal article" date="2016" name="Genome Announc.">
        <title>Draft Genome Sequences of Five Rapidly Growing Mycobacterium Species, M. thermoresistibile, M. fortuitum subsp. acetamidolyticum, M. canariasense, M. brisbanense, and M. novocastrense.</title>
        <authorList>
            <person name="Katahira K."/>
            <person name="Ogura Y."/>
            <person name="Gotoh Y."/>
            <person name="Hayashi T."/>
        </authorList>
    </citation>
    <scope>NUCLEOTIDE SEQUENCE [LARGE SCALE GENOMIC DNA]</scope>
    <source>
        <strain evidence="2">JCM15298</strain>
    </source>
</reference>
<dbReference type="EMBL" id="BCSY01000035">
    <property type="protein sequence ID" value="GAS94448.1"/>
    <property type="molecule type" value="Genomic_DNA"/>
</dbReference>
<organism evidence="1 2">
    <name type="scientific">Mycolicibacterium canariasense</name>
    <name type="common">Mycobacterium canariasense</name>
    <dbReference type="NCBI Taxonomy" id="228230"/>
    <lineage>
        <taxon>Bacteria</taxon>
        <taxon>Bacillati</taxon>
        <taxon>Actinomycetota</taxon>
        <taxon>Actinomycetes</taxon>
        <taxon>Mycobacteriales</taxon>
        <taxon>Mycobacteriaceae</taxon>
        <taxon>Mycolicibacterium</taxon>
    </lineage>
</organism>
<sequence>MADLSYLTTFFVDWQARGIIGDTFDPGFNPDAFKPWCDILFTPKLIGQDSQEIAILNQDPMMSLLLLPIAARLESGVLKAVRGPAPATGPDTPTAEQYNEQVDSVGVPLIAETPALELPAGVHLIYRVHFEPMKINGGQYKFDDFDFAAPTSATRINLTSVERINLPPSSDNQLVLRLIPDDARIEGMATLVLSASGVDLGDGLDLGPAIEAAVESSNTWQGFTHTQSAPAATWTIANPLGRKATSVTVLVGNVVVEADVTMPDDATTPIAVVFATPQSGRAQII</sequence>
<dbReference type="RefSeq" id="WP_062655752.1">
    <property type="nucleotide sequence ID" value="NZ_BCSY01000035.1"/>
</dbReference>
<keyword evidence="2" id="KW-1185">Reference proteome</keyword>
<dbReference type="STRING" id="228230.RMCC_1414"/>
<protein>
    <submittedName>
        <fullName evidence="1">Uncharacterized protein</fullName>
    </submittedName>
</protein>
<accession>A0A100WAB5</accession>
<evidence type="ECO:0000313" key="1">
    <source>
        <dbReference type="EMBL" id="GAS94448.1"/>
    </source>
</evidence>
<dbReference type="OrthoDB" id="4762408at2"/>
<gene>
    <name evidence="1" type="ORF">RMCC_1414</name>
</gene>